<dbReference type="EMBL" id="CADCTG010000234">
    <property type="protein sequence ID" value="CAA9269876.1"/>
    <property type="molecule type" value="Genomic_DNA"/>
</dbReference>
<gene>
    <name evidence="2" type="ORF">AVDCRST_MAG08-3132</name>
</gene>
<feature type="region of interest" description="Disordered" evidence="1">
    <location>
        <begin position="35"/>
        <end position="82"/>
    </location>
</feature>
<feature type="compositionally biased region" description="Low complexity" evidence="1">
    <location>
        <begin position="46"/>
        <end position="62"/>
    </location>
</feature>
<sequence length="82" mass="9352">CCPALLCQWHRRARCWCRLRQVDQHMTAVEFGGRFHTRRQSRRRTSGTVRGSSSTAKSCSSSPPEGGLAQRREVGVRQHGER</sequence>
<evidence type="ECO:0000313" key="2">
    <source>
        <dbReference type="EMBL" id="CAA9269876.1"/>
    </source>
</evidence>
<evidence type="ECO:0000256" key="1">
    <source>
        <dbReference type="SAM" id="MobiDB-lite"/>
    </source>
</evidence>
<feature type="compositionally biased region" description="Basic residues" evidence="1">
    <location>
        <begin position="35"/>
        <end position="45"/>
    </location>
</feature>
<dbReference type="AlphaFoldDB" id="A0A6J4J636"/>
<protein>
    <submittedName>
        <fullName evidence="2">Uncharacterized protein</fullName>
    </submittedName>
</protein>
<proteinExistence type="predicted"/>
<reference evidence="2" key="1">
    <citation type="submission" date="2020-02" db="EMBL/GenBank/DDBJ databases">
        <authorList>
            <person name="Meier V. D."/>
        </authorList>
    </citation>
    <scope>NUCLEOTIDE SEQUENCE</scope>
    <source>
        <strain evidence="2">AVDCRST_MAG08</strain>
    </source>
</reference>
<name>A0A6J4J636_9PROT</name>
<feature type="non-terminal residue" evidence="2">
    <location>
        <position position="1"/>
    </location>
</feature>
<accession>A0A6J4J636</accession>
<organism evidence="2">
    <name type="scientific">uncultured Acetobacteraceae bacterium</name>
    <dbReference type="NCBI Taxonomy" id="169975"/>
    <lineage>
        <taxon>Bacteria</taxon>
        <taxon>Pseudomonadati</taxon>
        <taxon>Pseudomonadota</taxon>
        <taxon>Alphaproteobacteria</taxon>
        <taxon>Acetobacterales</taxon>
        <taxon>Acetobacteraceae</taxon>
        <taxon>environmental samples</taxon>
    </lineage>
</organism>
<feature type="compositionally biased region" description="Basic and acidic residues" evidence="1">
    <location>
        <begin position="70"/>
        <end position="82"/>
    </location>
</feature>
<feature type="non-terminal residue" evidence="2">
    <location>
        <position position="82"/>
    </location>
</feature>